<dbReference type="GO" id="GO:0003676">
    <property type="term" value="F:nucleic acid binding"/>
    <property type="evidence" value="ECO:0007669"/>
    <property type="project" value="InterPro"/>
</dbReference>
<comment type="caution">
    <text evidence="1">The sequence shown here is derived from an EMBL/GenBank/DDBJ whole genome shotgun (WGS) entry which is preliminary data.</text>
</comment>
<dbReference type="OrthoDB" id="3654724at2"/>
<dbReference type="Proteomes" id="UP000434052">
    <property type="component" value="Unassembled WGS sequence"/>
</dbReference>
<accession>A0A6P1ZEL1</accession>
<evidence type="ECO:0000313" key="1">
    <source>
        <dbReference type="EMBL" id="TVM30461.1"/>
    </source>
</evidence>
<proteinExistence type="predicted"/>
<dbReference type="AlphaFoldDB" id="A0A6P1ZEL1"/>
<organism evidence="1 2">
    <name type="scientific">Oceanidesulfovibrio marinus</name>
    <dbReference type="NCBI Taxonomy" id="370038"/>
    <lineage>
        <taxon>Bacteria</taxon>
        <taxon>Pseudomonadati</taxon>
        <taxon>Thermodesulfobacteriota</taxon>
        <taxon>Desulfovibrionia</taxon>
        <taxon>Desulfovibrionales</taxon>
        <taxon>Desulfovibrionaceae</taxon>
        <taxon>Oceanidesulfovibrio</taxon>
    </lineage>
</organism>
<sequence>MPLELGVWRIDSGVTEVPISYMDQERRLEDILATDISIASPNWMVIGRQVRTSFGGCIDILAIDRVGNLVVLELKRDMTPREIVAQILDYASWVQEQEADALSRIFDSYQEKYLHNGFESLDAAFCSHFRTQHMPETLNENHELVVVASALDDSTERIVTYLSETHGVPINAVFFRLFKDDDREYLTRAWYRDPTGTEVLAEETTSKGTWNGEFYVNISSSYDWEKAQKYNYVVAGGGQWYSRTLSLLKDGGRFWLYLPGIGYAGVGIVVDSTPVTAKEFLVRQDDGTEVPLADLPDVDPGVMEDIDEPGKENFLVRVKWLKTLPQDKAIRERGFFAQQNSVCLPKAEKWDHTVKRLKKRFDIQD</sequence>
<dbReference type="RefSeq" id="WP_144307370.1">
    <property type="nucleotide sequence ID" value="NZ_QMIF01000023.1"/>
</dbReference>
<gene>
    <name evidence="1" type="ORF">DQK91_20975</name>
</gene>
<dbReference type="EMBL" id="QMIF01000023">
    <property type="protein sequence ID" value="TVM30461.1"/>
    <property type="molecule type" value="Genomic_DNA"/>
</dbReference>
<reference evidence="1 2" key="1">
    <citation type="submission" date="2018-06" db="EMBL/GenBank/DDBJ databases">
        <title>Complete genome of Desulfovibrio marinus P48SEP.</title>
        <authorList>
            <person name="Crispim J.S."/>
            <person name="Vidigal P.M.P."/>
            <person name="Silva L.C.F."/>
            <person name="Araujo L.C."/>
            <person name="Laguardia C.N."/>
            <person name="Dias R.S."/>
            <person name="Sousa M.P."/>
            <person name="Paula S.O."/>
            <person name="Silva C."/>
        </authorList>
    </citation>
    <scope>NUCLEOTIDE SEQUENCE [LARGE SCALE GENOMIC DNA]</scope>
    <source>
        <strain evidence="1 2">P48SEP</strain>
    </source>
</reference>
<evidence type="ECO:0000313" key="2">
    <source>
        <dbReference type="Proteomes" id="UP000434052"/>
    </source>
</evidence>
<name>A0A6P1ZEL1_9BACT</name>
<dbReference type="InterPro" id="IPR011856">
    <property type="entry name" value="tRNA_endonuc-like_dom_sf"/>
</dbReference>
<dbReference type="Gene3D" id="3.40.1350.10">
    <property type="match status" value="1"/>
</dbReference>
<protein>
    <submittedName>
        <fullName evidence="1">DUF91 domain-containing protein</fullName>
    </submittedName>
</protein>